<sequence length="89" mass="10205">MKRMNVKTYISNTYIPIGSYMVIRKALMQAGIVTVEDLCRKTEEELSSIPFIKGKNLQAIKDMLAEKGLHTGMSQEEINVYDTIYWSNL</sequence>
<feature type="domain" description="RNA polymerase alpha subunit C-terminal" evidence="1">
    <location>
        <begin position="25"/>
        <end position="66"/>
    </location>
</feature>
<organism evidence="2 3">
    <name type="scientific">Bacteroides cellulosilyticus</name>
    <dbReference type="NCBI Taxonomy" id="246787"/>
    <lineage>
        <taxon>Bacteria</taxon>
        <taxon>Pseudomonadati</taxon>
        <taxon>Bacteroidota</taxon>
        <taxon>Bacteroidia</taxon>
        <taxon>Bacteroidales</taxon>
        <taxon>Bacteroidaceae</taxon>
        <taxon>Bacteroides</taxon>
    </lineage>
</organism>
<dbReference type="Proteomes" id="UP000448877">
    <property type="component" value="Unassembled WGS sequence"/>
</dbReference>
<dbReference type="GeneID" id="78404452"/>
<proteinExistence type="predicted"/>
<dbReference type="EMBL" id="VVYV01000014">
    <property type="protein sequence ID" value="KAA5419256.1"/>
    <property type="molecule type" value="Genomic_DNA"/>
</dbReference>
<protein>
    <recommendedName>
        <fullName evidence="1">RNA polymerase alpha subunit C-terminal domain-containing protein</fullName>
    </recommendedName>
</protein>
<dbReference type="AlphaFoldDB" id="A0A642PZ40"/>
<name>A0A642PZ40_9BACE</name>
<evidence type="ECO:0000313" key="3">
    <source>
        <dbReference type="Proteomes" id="UP000448877"/>
    </source>
</evidence>
<reference evidence="2 3" key="1">
    <citation type="journal article" date="2019" name="Nat. Med.">
        <title>A library of human gut bacterial isolates paired with longitudinal multiomics data enables mechanistic microbiome research.</title>
        <authorList>
            <person name="Poyet M."/>
            <person name="Groussin M."/>
            <person name="Gibbons S.M."/>
            <person name="Avila-Pacheco J."/>
            <person name="Jiang X."/>
            <person name="Kearney S.M."/>
            <person name="Perrotta A.R."/>
            <person name="Berdy B."/>
            <person name="Zhao S."/>
            <person name="Lieberman T.D."/>
            <person name="Swanson P.K."/>
            <person name="Smith M."/>
            <person name="Roesemann S."/>
            <person name="Alexander J.E."/>
            <person name="Rich S.A."/>
            <person name="Livny J."/>
            <person name="Vlamakis H."/>
            <person name="Clish C."/>
            <person name="Bullock K."/>
            <person name="Deik A."/>
            <person name="Scott J."/>
            <person name="Pierce K.A."/>
            <person name="Xavier R.J."/>
            <person name="Alm E.J."/>
        </authorList>
    </citation>
    <scope>NUCLEOTIDE SEQUENCE [LARGE SCALE GENOMIC DNA]</scope>
    <source>
        <strain evidence="2 3">BIOML-A6</strain>
    </source>
</reference>
<dbReference type="InterPro" id="IPR011260">
    <property type="entry name" value="RNAP_asu_C"/>
</dbReference>
<evidence type="ECO:0000313" key="2">
    <source>
        <dbReference type="EMBL" id="KAA5419256.1"/>
    </source>
</evidence>
<evidence type="ECO:0000259" key="1">
    <source>
        <dbReference type="Pfam" id="PF03118"/>
    </source>
</evidence>
<dbReference type="RefSeq" id="WP_008142437.1">
    <property type="nucleotide sequence ID" value="NZ_VVYV01000014.1"/>
</dbReference>
<dbReference type="Pfam" id="PF03118">
    <property type="entry name" value="RNA_pol_A_CTD"/>
    <property type="match status" value="1"/>
</dbReference>
<dbReference type="SUPFAM" id="SSF47789">
    <property type="entry name" value="C-terminal domain of RNA polymerase alpha subunit"/>
    <property type="match status" value="1"/>
</dbReference>
<dbReference type="GO" id="GO:0006351">
    <property type="term" value="P:DNA-templated transcription"/>
    <property type="evidence" value="ECO:0007669"/>
    <property type="project" value="InterPro"/>
</dbReference>
<dbReference type="Gene3D" id="1.10.150.20">
    <property type="entry name" value="5' to 3' exonuclease, C-terminal subdomain"/>
    <property type="match status" value="1"/>
</dbReference>
<dbReference type="GO" id="GO:0003899">
    <property type="term" value="F:DNA-directed RNA polymerase activity"/>
    <property type="evidence" value="ECO:0007669"/>
    <property type="project" value="InterPro"/>
</dbReference>
<accession>A0A642PZ40</accession>
<comment type="caution">
    <text evidence="2">The sequence shown here is derived from an EMBL/GenBank/DDBJ whole genome shotgun (WGS) entry which is preliminary data.</text>
</comment>
<dbReference type="GO" id="GO:0003677">
    <property type="term" value="F:DNA binding"/>
    <property type="evidence" value="ECO:0007669"/>
    <property type="project" value="InterPro"/>
</dbReference>
<gene>
    <name evidence="2" type="ORF">F2Y81_10355</name>
</gene>